<organism evidence="6">
    <name type="scientific">Diabrotica virgifera virgifera</name>
    <name type="common">western corn rootworm</name>
    <dbReference type="NCBI Taxonomy" id="50390"/>
    <lineage>
        <taxon>Eukaryota</taxon>
        <taxon>Metazoa</taxon>
        <taxon>Ecdysozoa</taxon>
        <taxon>Arthropoda</taxon>
        <taxon>Hexapoda</taxon>
        <taxon>Insecta</taxon>
        <taxon>Pterygota</taxon>
        <taxon>Neoptera</taxon>
        <taxon>Endopterygota</taxon>
        <taxon>Coleoptera</taxon>
        <taxon>Polyphaga</taxon>
        <taxon>Cucujiformia</taxon>
        <taxon>Chrysomeloidea</taxon>
        <taxon>Chrysomelidae</taxon>
        <taxon>Galerucinae</taxon>
        <taxon>Diabroticina</taxon>
        <taxon>Diabroticites</taxon>
        <taxon>Diabrotica</taxon>
    </lineage>
</organism>
<accession>A0A6P7GY36</accession>
<feature type="chain" id="PRO_5027769253" evidence="4">
    <location>
        <begin position="23"/>
        <end position="106"/>
    </location>
</feature>
<protein>
    <submittedName>
        <fullName evidence="6">Aldo-keto reductase family 1 member A1-like</fullName>
    </submittedName>
</protein>
<comment type="similarity">
    <text evidence="1">Belongs to the aldo/keto reductase family.</text>
</comment>
<sequence length="106" mass="11657">MTNPLNFLGHLVLLFSFYMVNAQQKGDMAKDMNFKLLSGDLMPLVGFGTYQVRGDDLIKSVLDHALAAGYRLIDSAAVYGNEVSIGKALKELLPKHNLSINLQTTN</sequence>
<evidence type="ECO:0000256" key="3">
    <source>
        <dbReference type="ARBA" id="ARBA00023002"/>
    </source>
</evidence>
<dbReference type="PROSITE" id="PS00798">
    <property type="entry name" value="ALDOKETO_REDUCTASE_1"/>
    <property type="match status" value="1"/>
</dbReference>
<gene>
    <name evidence="6" type="primary">LOC114348272</name>
</gene>
<dbReference type="Pfam" id="PF00248">
    <property type="entry name" value="Aldo_ket_red"/>
    <property type="match status" value="1"/>
</dbReference>
<dbReference type="PANTHER" id="PTHR43827:SF3">
    <property type="entry name" value="NADP-DEPENDENT OXIDOREDUCTASE DOMAIN-CONTAINING PROTEIN"/>
    <property type="match status" value="1"/>
</dbReference>
<dbReference type="GO" id="GO:0016616">
    <property type="term" value="F:oxidoreductase activity, acting on the CH-OH group of donors, NAD or NADP as acceptor"/>
    <property type="evidence" value="ECO:0007669"/>
    <property type="project" value="UniProtKB-ARBA"/>
</dbReference>
<dbReference type="RefSeq" id="XP_028154671.1">
    <property type="nucleotide sequence ID" value="XM_028298870.1"/>
</dbReference>
<reference evidence="6" key="1">
    <citation type="submission" date="2025-08" db="UniProtKB">
        <authorList>
            <consortium name="RefSeq"/>
        </authorList>
    </citation>
    <scope>IDENTIFICATION</scope>
    <source>
        <tissue evidence="6">Whole insect</tissue>
    </source>
</reference>
<dbReference type="SUPFAM" id="SSF51430">
    <property type="entry name" value="NAD(P)-linked oxidoreductase"/>
    <property type="match status" value="1"/>
</dbReference>
<keyword evidence="4" id="KW-0732">Signal</keyword>
<feature type="domain" description="NADP-dependent oxidoreductase" evidence="5">
    <location>
        <begin position="46"/>
        <end position="91"/>
    </location>
</feature>
<evidence type="ECO:0000256" key="4">
    <source>
        <dbReference type="SAM" id="SignalP"/>
    </source>
</evidence>
<dbReference type="Gene3D" id="3.20.20.100">
    <property type="entry name" value="NADP-dependent oxidoreductase domain"/>
    <property type="match status" value="1"/>
</dbReference>
<dbReference type="InParanoid" id="A0A6P7GY36"/>
<dbReference type="AlphaFoldDB" id="A0A6P7GY36"/>
<keyword evidence="2" id="KW-0521">NADP</keyword>
<evidence type="ECO:0000259" key="5">
    <source>
        <dbReference type="Pfam" id="PF00248"/>
    </source>
</evidence>
<keyword evidence="3" id="KW-0560">Oxidoreductase</keyword>
<name>A0A6P7GY36_DIAVI</name>
<proteinExistence type="inferred from homology"/>
<dbReference type="PANTHER" id="PTHR43827">
    <property type="entry name" value="2,5-DIKETO-D-GLUCONIC ACID REDUCTASE"/>
    <property type="match status" value="1"/>
</dbReference>
<feature type="signal peptide" evidence="4">
    <location>
        <begin position="1"/>
        <end position="22"/>
    </location>
</feature>
<dbReference type="InterPro" id="IPR018170">
    <property type="entry name" value="Aldo/ket_reductase_CS"/>
</dbReference>
<dbReference type="InterPro" id="IPR023210">
    <property type="entry name" value="NADP_OxRdtase_dom"/>
</dbReference>
<dbReference type="InterPro" id="IPR020471">
    <property type="entry name" value="AKR"/>
</dbReference>
<evidence type="ECO:0000256" key="2">
    <source>
        <dbReference type="ARBA" id="ARBA00022857"/>
    </source>
</evidence>
<evidence type="ECO:0000313" key="6">
    <source>
        <dbReference type="RefSeq" id="XP_028154671.1"/>
    </source>
</evidence>
<evidence type="ECO:0000256" key="1">
    <source>
        <dbReference type="ARBA" id="ARBA00007905"/>
    </source>
</evidence>
<dbReference type="InterPro" id="IPR036812">
    <property type="entry name" value="NAD(P)_OxRdtase_dom_sf"/>
</dbReference>